<dbReference type="InterPro" id="IPR018236">
    <property type="entry name" value="SAICAR_synthetase_CS"/>
</dbReference>
<comment type="pathway">
    <text evidence="1 8">Purine metabolism; IMP biosynthesis via de novo pathway; 5-amino-1-(5-phospho-D-ribosyl)imidazole-4-carboxamide from 5-amino-1-(5-phospho-D-ribosyl)imidazole-4-carboxylate: step 1/2.</text>
</comment>
<evidence type="ECO:0000256" key="4">
    <source>
        <dbReference type="ARBA" id="ARBA00022741"/>
    </source>
</evidence>
<feature type="domain" description="SAICAR synthetase/ADE2 N-terminal" evidence="9">
    <location>
        <begin position="15"/>
        <end position="266"/>
    </location>
</feature>
<protein>
    <recommendedName>
        <fullName evidence="8">Phosphoribosylaminoimidazole-succinocarboxamide synthase</fullName>
        <ecNumber evidence="8">6.3.2.6</ecNumber>
    </recommendedName>
    <alternativeName>
        <fullName evidence="8">SAICAR synthetase</fullName>
    </alternativeName>
</protein>
<dbReference type="GO" id="GO:0006189">
    <property type="term" value="P:'de novo' IMP biosynthetic process"/>
    <property type="evidence" value="ECO:0007669"/>
    <property type="project" value="UniProtKB-UniRule"/>
</dbReference>
<sequence>MKTLCEAYIPELPNYYHGKVRENYNLEDGTRITITTDRLSAFDRILTCIPYKGQALTQITRYWFDNTIDICPNHATSYPDPNVIIGQQLNIFPIEFIVRGYLAGNTKTSLLSLYNAGHREIYGYLLPDNMRANQKLPTPLITPTSKNDTGNHDQPISHDEIIHKGLLTEHQWEKISFYALALFERGCKLASECDLILVDTKYEFGLDKHGEIILADEIHTPDSSRYWEKTSYQKSYNEGVPPISLDKDFVRRWVFEKCNPYKEQIPTIPSKLIHQTSDIYINVHERITGLKFSFDNDDTPLLSRIRKNLSYYF</sequence>
<dbReference type="EMBL" id="CP003789">
    <property type="protein sequence ID" value="AGA64977.1"/>
    <property type="molecule type" value="Genomic_DNA"/>
</dbReference>
<keyword evidence="4 8" id="KW-0547">Nucleotide-binding</keyword>
<comment type="catalytic activity">
    <reaction evidence="7 8">
        <text>5-amino-1-(5-phospho-D-ribosyl)imidazole-4-carboxylate + L-aspartate + ATP = (2S)-2-[5-amino-1-(5-phospho-beta-D-ribosyl)imidazole-4-carboxamido]succinate + ADP + phosphate + 2 H(+)</text>
        <dbReference type="Rhea" id="RHEA:22628"/>
        <dbReference type="ChEBI" id="CHEBI:15378"/>
        <dbReference type="ChEBI" id="CHEBI:29991"/>
        <dbReference type="ChEBI" id="CHEBI:30616"/>
        <dbReference type="ChEBI" id="CHEBI:43474"/>
        <dbReference type="ChEBI" id="CHEBI:58443"/>
        <dbReference type="ChEBI" id="CHEBI:77657"/>
        <dbReference type="ChEBI" id="CHEBI:456216"/>
        <dbReference type="EC" id="6.3.2.6"/>
    </reaction>
</comment>
<dbReference type="RefSeq" id="WP_015273402.1">
    <property type="nucleotide sequence ID" value="NC_019907.1"/>
</dbReference>
<keyword evidence="6 8" id="KW-0067">ATP-binding</keyword>
<evidence type="ECO:0000313" key="10">
    <source>
        <dbReference type="EMBL" id="AGA64977.1"/>
    </source>
</evidence>
<dbReference type="SUPFAM" id="SSF56104">
    <property type="entry name" value="SAICAR synthase-like"/>
    <property type="match status" value="1"/>
</dbReference>
<evidence type="ECO:0000256" key="1">
    <source>
        <dbReference type="ARBA" id="ARBA00004672"/>
    </source>
</evidence>
<evidence type="ECO:0000259" key="9">
    <source>
        <dbReference type="Pfam" id="PF01259"/>
    </source>
</evidence>
<dbReference type="GO" id="GO:0005737">
    <property type="term" value="C:cytoplasm"/>
    <property type="evidence" value="ECO:0007669"/>
    <property type="project" value="TreeGrafter"/>
</dbReference>
<evidence type="ECO:0000256" key="5">
    <source>
        <dbReference type="ARBA" id="ARBA00022755"/>
    </source>
</evidence>
<evidence type="ECO:0000256" key="7">
    <source>
        <dbReference type="ARBA" id="ARBA00048475"/>
    </source>
</evidence>
<dbReference type="PANTHER" id="PTHR43700">
    <property type="entry name" value="PHOSPHORIBOSYLAMINOIMIDAZOLE-SUCCINOCARBOXAMIDE SYNTHASE"/>
    <property type="match status" value="1"/>
</dbReference>
<dbReference type="PANTHER" id="PTHR43700:SF1">
    <property type="entry name" value="PHOSPHORIBOSYLAMINOIMIDAZOLE-SUCCINOCARBOXAMIDE SYNTHASE"/>
    <property type="match status" value="1"/>
</dbReference>
<keyword evidence="11" id="KW-1185">Reference proteome</keyword>
<keyword evidence="5 8" id="KW-0658">Purine biosynthesis</keyword>
<dbReference type="HOGENOM" id="CLU_045637_0_1_5"/>
<comment type="similarity">
    <text evidence="2 8">Belongs to the SAICAR synthetase family.</text>
</comment>
<dbReference type="GO" id="GO:0005524">
    <property type="term" value="F:ATP binding"/>
    <property type="evidence" value="ECO:0007669"/>
    <property type="project" value="UniProtKB-KW"/>
</dbReference>
<dbReference type="InterPro" id="IPR028923">
    <property type="entry name" value="SAICAR_synt/ADE2_N"/>
</dbReference>
<dbReference type="STRING" id="1215343.B488_09850"/>
<reference evidence="10 11" key="1">
    <citation type="journal article" date="2012" name="Stand. Genomic Sci.">
        <title>Complete genome sequence of Liberibacter crescens BT-1.</title>
        <authorList>
            <person name="Leonard M.T."/>
            <person name="Fagen J.R."/>
            <person name="Davis-Richardson A.G."/>
            <person name="Davis M.J."/>
            <person name="Triplett E.W."/>
        </authorList>
    </citation>
    <scope>NUCLEOTIDE SEQUENCE [LARGE SCALE GENOMIC DNA]</scope>
    <source>
        <strain evidence="10 11">BT-1</strain>
    </source>
</reference>
<proteinExistence type="inferred from homology"/>
<evidence type="ECO:0000256" key="6">
    <source>
        <dbReference type="ARBA" id="ARBA00022840"/>
    </source>
</evidence>
<dbReference type="Gene3D" id="3.30.200.20">
    <property type="entry name" value="Phosphorylase Kinase, domain 1"/>
    <property type="match status" value="1"/>
</dbReference>
<dbReference type="KEGG" id="lcc:B488_09850"/>
<name>L0EVJ5_LIBCB</name>
<organism evidence="10 11">
    <name type="scientific">Liberibacter crescens (strain BT-1)</name>
    <dbReference type="NCBI Taxonomy" id="1215343"/>
    <lineage>
        <taxon>Bacteria</taxon>
        <taxon>Pseudomonadati</taxon>
        <taxon>Pseudomonadota</taxon>
        <taxon>Alphaproteobacteria</taxon>
        <taxon>Hyphomicrobiales</taxon>
        <taxon>Rhizobiaceae</taxon>
        <taxon>Liberibacter</taxon>
    </lineage>
</organism>
<dbReference type="AlphaFoldDB" id="L0EVJ5"/>
<evidence type="ECO:0000256" key="8">
    <source>
        <dbReference type="HAMAP-Rule" id="MF_00137"/>
    </source>
</evidence>
<keyword evidence="3 8" id="KW-0436">Ligase</keyword>
<dbReference type="eggNOG" id="COG0152">
    <property type="taxonomic scope" value="Bacteria"/>
</dbReference>
<dbReference type="PATRIC" id="fig|1215343.11.peg.1013"/>
<evidence type="ECO:0000256" key="3">
    <source>
        <dbReference type="ARBA" id="ARBA00022598"/>
    </source>
</evidence>
<accession>L0EVJ5</accession>
<dbReference type="Proteomes" id="UP000010799">
    <property type="component" value="Chromosome"/>
</dbReference>
<dbReference type="NCBIfam" id="NF009251">
    <property type="entry name" value="PRK12607.1"/>
    <property type="match status" value="1"/>
</dbReference>
<dbReference type="Gene3D" id="3.30.470.20">
    <property type="entry name" value="ATP-grasp fold, B domain"/>
    <property type="match status" value="1"/>
</dbReference>
<dbReference type="PROSITE" id="PS01058">
    <property type="entry name" value="SAICAR_SYNTHETASE_2"/>
    <property type="match status" value="1"/>
</dbReference>
<dbReference type="UniPathway" id="UPA00074">
    <property type="reaction ID" value="UER00131"/>
</dbReference>
<dbReference type="Pfam" id="PF01259">
    <property type="entry name" value="SAICAR_synt"/>
    <property type="match status" value="1"/>
</dbReference>
<dbReference type="HAMAP" id="MF_00137">
    <property type="entry name" value="SAICAR_synth"/>
    <property type="match status" value="1"/>
</dbReference>
<evidence type="ECO:0000256" key="2">
    <source>
        <dbReference type="ARBA" id="ARBA00010190"/>
    </source>
</evidence>
<dbReference type="CDD" id="cd01414">
    <property type="entry name" value="SAICAR_synt_Sc"/>
    <property type="match status" value="1"/>
</dbReference>
<evidence type="ECO:0000313" key="11">
    <source>
        <dbReference type="Proteomes" id="UP000010799"/>
    </source>
</evidence>
<dbReference type="EC" id="6.3.2.6" evidence="8"/>
<dbReference type="GO" id="GO:0004639">
    <property type="term" value="F:phosphoribosylaminoimidazolesuccinocarboxamide synthase activity"/>
    <property type="evidence" value="ECO:0007669"/>
    <property type="project" value="UniProtKB-UniRule"/>
</dbReference>
<gene>
    <name evidence="8" type="primary">purC</name>
    <name evidence="10" type="ordered locus">B488_09850</name>
</gene>